<organism evidence="1 2">
    <name type="scientific">Taxus chinensis</name>
    <name type="common">Chinese yew</name>
    <name type="synonym">Taxus wallichiana var. chinensis</name>
    <dbReference type="NCBI Taxonomy" id="29808"/>
    <lineage>
        <taxon>Eukaryota</taxon>
        <taxon>Viridiplantae</taxon>
        <taxon>Streptophyta</taxon>
        <taxon>Embryophyta</taxon>
        <taxon>Tracheophyta</taxon>
        <taxon>Spermatophyta</taxon>
        <taxon>Pinopsida</taxon>
        <taxon>Pinidae</taxon>
        <taxon>Conifers II</taxon>
        <taxon>Cupressales</taxon>
        <taxon>Taxaceae</taxon>
        <taxon>Taxus</taxon>
    </lineage>
</organism>
<feature type="non-terminal residue" evidence="1">
    <location>
        <position position="83"/>
    </location>
</feature>
<dbReference type="EMBL" id="JAHRHJ020000010">
    <property type="protein sequence ID" value="KAH9298519.1"/>
    <property type="molecule type" value="Genomic_DNA"/>
</dbReference>
<evidence type="ECO:0000313" key="2">
    <source>
        <dbReference type="Proteomes" id="UP000824469"/>
    </source>
</evidence>
<proteinExistence type="predicted"/>
<dbReference type="Proteomes" id="UP000824469">
    <property type="component" value="Unassembled WGS sequence"/>
</dbReference>
<gene>
    <name evidence="1" type="ORF">KI387_030201</name>
</gene>
<evidence type="ECO:0000313" key="1">
    <source>
        <dbReference type="EMBL" id="KAH9298519.1"/>
    </source>
</evidence>
<feature type="non-terminal residue" evidence="1">
    <location>
        <position position="1"/>
    </location>
</feature>
<reference evidence="1 2" key="1">
    <citation type="journal article" date="2021" name="Nat. Plants">
        <title>The Taxus genome provides insights into paclitaxel biosynthesis.</title>
        <authorList>
            <person name="Xiong X."/>
            <person name="Gou J."/>
            <person name="Liao Q."/>
            <person name="Li Y."/>
            <person name="Zhou Q."/>
            <person name="Bi G."/>
            <person name="Li C."/>
            <person name="Du R."/>
            <person name="Wang X."/>
            <person name="Sun T."/>
            <person name="Guo L."/>
            <person name="Liang H."/>
            <person name="Lu P."/>
            <person name="Wu Y."/>
            <person name="Zhang Z."/>
            <person name="Ro D.K."/>
            <person name="Shang Y."/>
            <person name="Huang S."/>
            <person name="Yan J."/>
        </authorList>
    </citation>
    <scope>NUCLEOTIDE SEQUENCE [LARGE SCALE GENOMIC DNA]</scope>
    <source>
        <strain evidence="1">Ta-2019</strain>
    </source>
</reference>
<name>A0AA38CKI4_TAXCH</name>
<dbReference type="AlphaFoldDB" id="A0AA38CKI4"/>
<keyword evidence="2" id="KW-1185">Reference proteome</keyword>
<accession>A0AA38CKI4</accession>
<protein>
    <submittedName>
        <fullName evidence="1">Uncharacterized protein</fullName>
    </submittedName>
</protein>
<comment type="caution">
    <text evidence="1">The sequence shown here is derived from an EMBL/GenBank/DDBJ whole genome shotgun (WGS) entry which is preliminary data.</text>
</comment>
<sequence>EYHKEHIHWIPEWEYDWLLMILDQLNQDERDTLQGVWIWRIAWVPNVIPSNHILCDLFSYWDVEQKHFPISRCSGVHGPSPWM</sequence>